<comment type="caution">
    <text evidence="2">The sequence shown here is derived from an EMBL/GenBank/DDBJ whole genome shotgun (WGS) entry which is preliminary data.</text>
</comment>
<evidence type="ECO:0000256" key="1">
    <source>
        <dbReference type="SAM" id="MobiDB-lite"/>
    </source>
</evidence>
<organism evidence="2 3">
    <name type="scientific">Austropuccinia psidii MF-1</name>
    <dbReference type="NCBI Taxonomy" id="1389203"/>
    <lineage>
        <taxon>Eukaryota</taxon>
        <taxon>Fungi</taxon>
        <taxon>Dikarya</taxon>
        <taxon>Basidiomycota</taxon>
        <taxon>Pucciniomycotina</taxon>
        <taxon>Pucciniomycetes</taxon>
        <taxon>Pucciniales</taxon>
        <taxon>Sphaerophragmiaceae</taxon>
        <taxon>Austropuccinia</taxon>
    </lineage>
</organism>
<dbReference type="OrthoDB" id="8026949at2759"/>
<feature type="compositionally biased region" description="Basic and acidic residues" evidence="1">
    <location>
        <begin position="54"/>
        <end position="68"/>
    </location>
</feature>
<proteinExistence type="predicted"/>
<reference evidence="2" key="1">
    <citation type="submission" date="2021-03" db="EMBL/GenBank/DDBJ databases">
        <title>Draft genome sequence of rust myrtle Austropuccinia psidii MF-1, a brazilian biotype.</title>
        <authorList>
            <person name="Quecine M.C."/>
            <person name="Pachon D.M.R."/>
            <person name="Bonatelli M.L."/>
            <person name="Correr F.H."/>
            <person name="Franceschini L.M."/>
            <person name="Leite T.F."/>
            <person name="Margarido G.R.A."/>
            <person name="Almeida C.A."/>
            <person name="Ferrarezi J.A."/>
            <person name="Labate C.A."/>
        </authorList>
    </citation>
    <scope>NUCLEOTIDE SEQUENCE</scope>
    <source>
        <strain evidence="2">MF-1</strain>
    </source>
</reference>
<accession>A0A9Q3CV91</accession>
<dbReference type="EMBL" id="AVOT02010455">
    <property type="protein sequence ID" value="MBW0490185.1"/>
    <property type="molecule type" value="Genomic_DNA"/>
</dbReference>
<feature type="region of interest" description="Disordered" evidence="1">
    <location>
        <begin position="1"/>
        <end position="68"/>
    </location>
</feature>
<feature type="region of interest" description="Disordered" evidence="1">
    <location>
        <begin position="89"/>
        <end position="110"/>
    </location>
</feature>
<evidence type="ECO:0000313" key="3">
    <source>
        <dbReference type="Proteomes" id="UP000765509"/>
    </source>
</evidence>
<keyword evidence="3" id="KW-1185">Reference proteome</keyword>
<dbReference type="Proteomes" id="UP000765509">
    <property type="component" value="Unassembled WGS sequence"/>
</dbReference>
<protein>
    <recommendedName>
        <fullName evidence="4">CCHC-type domain-containing protein</fullName>
    </recommendedName>
</protein>
<name>A0A9Q3CV91_9BASI</name>
<gene>
    <name evidence="2" type="ORF">O181_029900</name>
</gene>
<evidence type="ECO:0008006" key="4">
    <source>
        <dbReference type="Google" id="ProtNLM"/>
    </source>
</evidence>
<feature type="compositionally biased region" description="Polar residues" evidence="1">
    <location>
        <begin position="11"/>
        <end position="20"/>
    </location>
</feature>
<sequence>MAEVTKKKNTCHNGGSTDHFANNCPKAMKKVYSIEQVPKEESPTEYSESDSMGDDIRDKSDDDQDPKKEFLVEYQEETQIEIQEIQLEPGMPQDTAKKTCVNTHKMQKHS</sequence>
<dbReference type="AlphaFoldDB" id="A0A9Q3CV91"/>
<evidence type="ECO:0000313" key="2">
    <source>
        <dbReference type="EMBL" id="MBW0490185.1"/>
    </source>
</evidence>